<dbReference type="Proteomes" id="UP000622017">
    <property type="component" value="Unassembled WGS sequence"/>
</dbReference>
<dbReference type="RefSeq" id="WP_187320468.1">
    <property type="nucleotide sequence ID" value="NZ_JACSCY010000012.1"/>
</dbReference>
<evidence type="ECO:0000313" key="1">
    <source>
        <dbReference type="EMBL" id="MBC6612214.1"/>
    </source>
</evidence>
<name>A0ABR7MMA9_9BACT</name>
<organism evidence="1 2">
    <name type="scientific">Hymenobacter citatus</name>
    <dbReference type="NCBI Taxonomy" id="2763506"/>
    <lineage>
        <taxon>Bacteria</taxon>
        <taxon>Pseudomonadati</taxon>
        <taxon>Bacteroidota</taxon>
        <taxon>Cytophagia</taxon>
        <taxon>Cytophagales</taxon>
        <taxon>Hymenobacteraceae</taxon>
        <taxon>Hymenobacter</taxon>
    </lineage>
</organism>
<proteinExistence type="predicted"/>
<dbReference type="EMBL" id="JACSCY010000012">
    <property type="protein sequence ID" value="MBC6612214.1"/>
    <property type="molecule type" value="Genomic_DNA"/>
</dbReference>
<sequence length="364" mass="40194">MFTNSDSFTEKTDDALRFLASHPALYHPDIVRTAQQELRRRGLTLPEIAQGATPALLLEYAPEPERSNSARGLLLSGALVAALLLGAWALQSTDADAADPTLSTERPTSLPASVVEQPATTDDMMPGFEAQAQERVREAAATVPAAEWRDSIARNNYQQMVARYWTAEYQTAWLLTRTGQRSTPDPTLVGKINLIQEQWGRLTHAAEYNLKLQPVMQQRLDAMLLGYKRRNAVLGLLTYSFNGRDSLITRDIQQGDTAAYAVRYQVLAASLPRQLPLLPLRAYPDVVRTQTVPRRSPNTHPLYLLHNRAFVGDPLSDKLPAPVAELSDADIDSVLVLQPRVATQAYGPQASDGAVLIFTHPPRP</sequence>
<keyword evidence="2" id="KW-1185">Reference proteome</keyword>
<evidence type="ECO:0000313" key="2">
    <source>
        <dbReference type="Proteomes" id="UP000622017"/>
    </source>
</evidence>
<gene>
    <name evidence="1" type="ORF">H8B15_14895</name>
</gene>
<comment type="caution">
    <text evidence="1">The sequence shown here is derived from an EMBL/GenBank/DDBJ whole genome shotgun (WGS) entry which is preliminary data.</text>
</comment>
<reference evidence="1 2" key="1">
    <citation type="submission" date="2020-08" db="EMBL/GenBank/DDBJ databases">
        <title>Hymenobacter sp.</title>
        <authorList>
            <person name="Kim M.K."/>
        </authorList>
    </citation>
    <scope>NUCLEOTIDE SEQUENCE [LARGE SCALE GENOMIC DNA]</scope>
    <source>
        <strain evidence="1 2">BT507</strain>
    </source>
</reference>
<protein>
    <submittedName>
        <fullName evidence="1">Uncharacterized protein</fullName>
    </submittedName>
</protein>
<accession>A0ABR7MMA9</accession>